<protein>
    <recommendedName>
        <fullName evidence="8">BI1-like protein</fullName>
    </recommendedName>
</protein>
<feature type="transmembrane region" description="Helical" evidence="5">
    <location>
        <begin position="621"/>
        <end position="642"/>
    </location>
</feature>
<evidence type="ECO:0000313" key="7">
    <source>
        <dbReference type="Proteomes" id="UP001206925"/>
    </source>
</evidence>
<evidence type="ECO:0000256" key="1">
    <source>
        <dbReference type="ARBA" id="ARBA00004141"/>
    </source>
</evidence>
<evidence type="ECO:0000256" key="4">
    <source>
        <dbReference type="ARBA" id="ARBA00023136"/>
    </source>
</evidence>
<dbReference type="GO" id="GO:0016020">
    <property type="term" value="C:membrane"/>
    <property type="evidence" value="ECO:0007669"/>
    <property type="project" value="UniProtKB-SubCell"/>
</dbReference>
<dbReference type="AlphaFoldDB" id="A0AAD5GF51"/>
<evidence type="ECO:0000313" key="6">
    <source>
        <dbReference type="EMBL" id="KAI7737818.1"/>
    </source>
</evidence>
<organism evidence="6 7">
    <name type="scientific">Ambrosia artemisiifolia</name>
    <name type="common">Common ragweed</name>
    <dbReference type="NCBI Taxonomy" id="4212"/>
    <lineage>
        <taxon>Eukaryota</taxon>
        <taxon>Viridiplantae</taxon>
        <taxon>Streptophyta</taxon>
        <taxon>Embryophyta</taxon>
        <taxon>Tracheophyta</taxon>
        <taxon>Spermatophyta</taxon>
        <taxon>Magnoliopsida</taxon>
        <taxon>eudicotyledons</taxon>
        <taxon>Gunneridae</taxon>
        <taxon>Pentapetalae</taxon>
        <taxon>asterids</taxon>
        <taxon>campanulids</taxon>
        <taxon>Asterales</taxon>
        <taxon>Asteraceae</taxon>
        <taxon>Asteroideae</taxon>
        <taxon>Heliantheae alliance</taxon>
        <taxon>Heliantheae</taxon>
        <taxon>Ambrosia</taxon>
    </lineage>
</organism>
<feature type="transmembrane region" description="Helical" evidence="5">
    <location>
        <begin position="512"/>
        <end position="532"/>
    </location>
</feature>
<gene>
    <name evidence="6" type="ORF">M8C21_028754</name>
</gene>
<feature type="transmembrane region" description="Helical" evidence="5">
    <location>
        <begin position="453"/>
        <end position="475"/>
    </location>
</feature>
<dbReference type="Pfam" id="PF01027">
    <property type="entry name" value="Bax1-I"/>
    <property type="match status" value="3"/>
</dbReference>
<feature type="transmembrane region" description="Helical" evidence="5">
    <location>
        <begin position="711"/>
        <end position="735"/>
    </location>
</feature>
<feature type="transmembrane region" description="Helical" evidence="5">
    <location>
        <begin position="140"/>
        <end position="165"/>
    </location>
</feature>
<comment type="subcellular location">
    <subcellularLocation>
        <location evidence="1">Membrane</location>
        <topology evidence="1">Multi-pass membrane protein</topology>
    </subcellularLocation>
</comment>
<feature type="transmembrane region" description="Helical" evidence="5">
    <location>
        <begin position="258"/>
        <end position="278"/>
    </location>
</feature>
<evidence type="ECO:0000256" key="3">
    <source>
        <dbReference type="ARBA" id="ARBA00022989"/>
    </source>
</evidence>
<evidence type="ECO:0000256" key="2">
    <source>
        <dbReference type="ARBA" id="ARBA00022692"/>
    </source>
</evidence>
<feature type="transmembrane region" description="Helical" evidence="5">
    <location>
        <begin position="228"/>
        <end position="246"/>
    </location>
</feature>
<dbReference type="PANTHER" id="PTHR23291">
    <property type="entry name" value="BAX INHIBITOR-RELATED"/>
    <property type="match status" value="1"/>
</dbReference>
<feature type="transmembrane region" description="Helical" evidence="5">
    <location>
        <begin position="679"/>
        <end position="696"/>
    </location>
</feature>
<proteinExistence type="predicted"/>
<dbReference type="EMBL" id="JAMZMK010008948">
    <property type="protein sequence ID" value="KAI7737818.1"/>
    <property type="molecule type" value="Genomic_DNA"/>
</dbReference>
<feature type="non-terminal residue" evidence="6">
    <location>
        <position position="1"/>
    </location>
</feature>
<accession>A0AAD5GF51</accession>
<dbReference type="InterPro" id="IPR006214">
    <property type="entry name" value="Bax_inhibitor_1-related"/>
</dbReference>
<dbReference type="PANTHER" id="PTHR23291:SF31">
    <property type="entry name" value="PROTEIN LIFEGUARD 4"/>
    <property type="match status" value="1"/>
</dbReference>
<dbReference type="Proteomes" id="UP001206925">
    <property type="component" value="Unassembled WGS sequence"/>
</dbReference>
<keyword evidence="2 5" id="KW-0812">Transmembrane</keyword>
<feature type="transmembrane region" description="Helical" evidence="5">
    <location>
        <begin position="112"/>
        <end position="133"/>
    </location>
</feature>
<feature type="transmembrane region" description="Helical" evidence="5">
    <location>
        <begin position="594"/>
        <end position="614"/>
    </location>
</feature>
<feature type="transmembrane region" description="Helical" evidence="5">
    <location>
        <begin position="654"/>
        <end position="672"/>
    </location>
</feature>
<keyword evidence="3 5" id="KW-1133">Transmembrane helix</keyword>
<name>A0AAD5GF51_AMBAR</name>
<feature type="transmembrane region" description="Helical" evidence="5">
    <location>
        <begin position="79"/>
        <end position="100"/>
    </location>
</feature>
<reference evidence="6" key="1">
    <citation type="submission" date="2022-06" db="EMBL/GenBank/DDBJ databases">
        <title>Uncovering the hologenomic basis of an extraordinary plant invasion.</title>
        <authorList>
            <person name="Bieker V.C."/>
            <person name="Martin M.D."/>
            <person name="Gilbert T."/>
            <person name="Hodgins K."/>
            <person name="Battlay P."/>
            <person name="Petersen B."/>
            <person name="Wilson J."/>
        </authorList>
    </citation>
    <scope>NUCLEOTIDE SEQUENCE</scope>
    <source>
        <strain evidence="6">AA19_3_7</strain>
        <tissue evidence="6">Leaf</tissue>
    </source>
</reference>
<keyword evidence="7" id="KW-1185">Reference proteome</keyword>
<evidence type="ECO:0008006" key="8">
    <source>
        <dbReference type="Google" id="ProtNLM"/>
    </source>
</evidence>
<sequence length="737" mass="82904">KHEPESARKIWTTKVETPNPATCQKTIRVRIDKSRSFSFPHMWNQPQFGKTDLETGPTRTLYPMMLESPELRWSFIRKIYSIVAVQLLLTVAVGAVVVSVHPIVTFLTTTTGGLACYILLIIAPFITLCPLYYYHQRHPVNYILLGIFTITLAFAVGLTCAFTSGKVILEAVILTAVVVVSLTLFTFWAAKKGYDFNFLGPFLFGAIMVLFVFALIQILFPLGRISVMIYGCLAAIIFCGYIVYDTDNLIKRYTYDEYIWAAVALYLDVINLFMALLTFSRPNLTRLCYLVTATSLSAWPLYHYLTQRINYKLCPLSKTENQHHHHPYKPQSIFINPTINPSLSLFTQTTKMSNQKPVVKTDLETGPTGPLYPTMSESPELRWSFIRRIYSIVTIQLLVTIAVGTVVVTVHPVLTFLTTNNAGLVCFFLLIITPFICPWILYHYRQRHPVNFVLLGIFTVSLAFLIGLTCTLTSGKVILESAILTTVVVVSLTLYTFWAAKRGSDFNFLGPFLFASLMVLIVFGLIQILYPLGSLSVMIYGCLSAIIFCGYTVYDTDNLIKRYTYDDYIWAAVSLYLDVINLFMAALTRHPVNYVLLGIFTVSLAFSVGLTCAFTSGKVILEAAILTAVVVVSLTLFTFWAAKKGYDFNFLGPFLFGALMVLLVFGLIQIFFPLGKLSVMIYGCLAALIFCGYIVYDTDNLIKRYTYDEYIWAAVALYLDILNLFMALLTIFSAADS</sequence>
<comment type="caution">
    <text evidence="6">The sequence shown here is derived from an EMBL/GenBank/DDBJ whole genome shotgun (WGS) entry which is preliminary data.</text>
</comment>
<feature type="transmembrane region" description="Helical" evidence="5">
    <location>
        <begin position="171"/>
        <end position="190"/>
    </location>
</feature>
<evidence type="ECO:0000256" key="5">
    <source>
        <dbReference type="SAM" id="Phobius"/>
    </source>
</evidence>
<feature type="transmembrane region" description="Helical" evidence="5">
    <location>
        <begin position="422"/>
        <end position="441"/>
    </location>
</feature>
<feature type="transmembrane region" description="Helical" evidence="5">
    <location>
        <begin position="481"/>
        <end position="500"/>
    </location>
</feature>
<feature type="transmembrane region" description="Helical" evidence="5">
    <location>
        <begin position="284"/>
        <end position="302"/>
    </location>
</feature>
<feature type="transmembrane region" description="Helical" evidence="5">
    <location>
        <begin position="389"/>
        <end position="410"/>
    </location>
</feature>
<feature type="transmembrane region" description="Helical" evidence="5">
    <location>
        <begin position="202"/>
        <end position="222"/>
    </location>
</feature>
<feature type="transmembrane region" description="Helical" evidence="5">
    <location>
        <begin position="538"/>
        <end position="556"/>
    </location>
</feature>
<keyword evidence="4 5" id="KW-0472">Membrane</keyword>